<keyword evidence="14" id="KW-1185">Reference proteome</keyword>
<keyword evidence="11" id="KW-1133">Transmembrane helix</keyword>
<reference evidence="13 14" key="2">
    <citation type="journal article" date="2021" name="Curr. Genet.">
        <title>Genetic response to nitrogen starvation in the aggressive Eucalyptus foliar pathogen Teratosphaeria destructans.</title>
        <authorList>
            <person name="Havenga M."/>
            <person name="Wingfield B.D."/>
            <person name="Wingfield M.J."/>
            <person name="Dreyer L.L."/>
            <person name="Roets F."/>
            <person name="Aylward J."/>
        </authorList>
    </citation>
    <scope>NUCLEOTIDE SEQUENCE [LARGE SCALE GENOMIC DNA]</scope>
    <source>
        <strain evidence="13">CMW44962</strain>
    </source>
</reference>
<evidence type="ECO:0000256" key="3">
    <source>
        <dbReference type="ARBA" id="ARBA00022679"/>
    </source>
</evidence>
<comment type="catalytic activity">
    <reaction evidence="9">
        <text>L-seryl-[protein] + UDP-N-acetyl-alpha-D-glucosamine = 3-O-(N-acetyl-beta-D-glucosaminyl)-L-seryl-[protein] + UDP + H(+)</text>
        <dbReference type="Rhea" id="RHEA:48904"/>
        <dbReference type="Rhea" id="RHEA-COMP:9863"/>
        <dbReference type="Rhea" id="RHEA-COMP:12251"/>
        <dbReference type="ChEBI" id="CHEBI:15378"/>
        <dbReference type="ChEBI" id="CHEBI:29999"/>
        <dbReference type="ChEBI" id="CHEBI:57705"/>
        <dbReference type="ChEBI" id="CHEBI:58223"/>
        <dbReference type="ChEBI" id="CHEBI:90838"/>
        <dbReference type="EC" id="2.4.1.255"/>
    </reaction>
</comment>
<keyword evidence="5" id="KW-0256">Endoplasmic reticulum</keyword>
<dbReference type="InterPro" id="IPR049625">
    <property type="entry name" value="Glyco_transf_61_cat"/>
</dbReference>
<dbReference type="GO" id="GO:0097363">
    <property type="term" value="F:protein O-acetylglucosaminyltransferase activity"/>
    <property type="evidence" value="ECO:0007669"/>
    <property type="project" value="UniProtKB-EC"/>
</dbReference>
<evidence type="ECO:0000256" key="5">
    <source>
        <dbReference type="ARBA" id="ARBA00022824"/>
    </source>
</evidence>
<evidence type="ECO:0000256" key="4">
    <source>
        <dbReference type="ARBA" id="ARBA00022729"/>
    </source>
</evidence>
<dbReference type="AlphaFoldDB" id="A0A9W7SX78"/>
<dbReference type="PANTHER" id="PTHR20961">
    <property type="entry name" value="GLYCOSYLTRANSFERASE"/>
    <property type="match status" value="1"/>
</dbReference>
<evidence type="ECO:0000256" key="6">
    <source>
        <dbReference type="ARBA" id="ARBA00023180"/>
    </source>
</evidence>
<keyword evidence="6" id="KW-0325">Glycoprotein</keyword>
<dbReference type="EC" id="2.4.1.255" evidence="1"/>
<organism evidence="13 14">
    <name type="scientific">Teratosphaeria destructans</name>
    <dbReference type="NCBI Taxonomy" id="418781"/>
    <lineage>
        <taxon>Eukaryota</taxon>
        <taxon>Fungi</taxon>
        <taxon>Dikarya</taxon>
        <taxon>Ascomycota</taxon>
        <taxon>Pezizomycotina</taxon>
        <taxon>Dothideomycetes</taxon>
        <taxon>Dothideomycetidae</taxon>
        <taxon>Mycosphaerellales</taxon>
        <taxon>Teratosphaeriaceae</taxon>
        <taxon>Teratosphaeria</taxon>
    </lineage>
</organism>
<evidence type="ECO:0000256" key="7">
    <source>
        <dbReference type="ARBA" id="ARBA00040944"/>
    </source>
</evidence>
<evidence type="ECO:0000256" key="9">
    <source>
        <dbReference type="ARBA" id="ARBA00048317"/>
    </source>
</evidence>
<dbReference type="Proteomes" id="UP001138500">
    <property type="component" value="Unassembled WGS sequence"/>
</dbReference>
<evidence type="ECO:0000256" key="1">
    <source>
        <dbReference type="ARBA" id="ARBA00011970"/>
    </source>
</evidence>
<comment type="caution">
    <text evidence="13">The sequence shown here is derived from an EMBL/GenBank/DDBJ whole genome shotgun (WGS) entry which is preliminary data.</text>
</comment>
<dbReference type="InterPro" id="IPR007657">
    <property type="entry name" value="Glycosyltransferase_61"/>
</dbReference>
<reference evidence="13 14" key="1">
    <citation type="journal article" date="2018" name="IMA Fungus">
        <title>IMA Genome-F 10: Nine draft genome sequences of Claviceps purpurea s.lat., including C. arundinis, C. humidiphila, and C. cf. spartinae, pseudomolecules for the pitch canker pathogen Fusarium circinatum, draft genome of Davidsoniella eucalypti, Grosmannia galeiformis, Quambalaria eucalypti, and Teratosphaeria destructans.</title>
        <authorList>
            <person name="Wingfield B.D."/>
            <person name="Liu M."/>
            <person name="Nguyen H.D."/>
            <person name="Lane F.A."/>
            <person name="Morgan S.W."/>
            <person name="De Vos L."/>
            <person name="Wilken P.M."/>
            <person name="Duong T.A."/>
            <person name="Aylward J."/>
            <person name="Coetzee M.P."/>
            <person name="Dadej K."/>
            <person name="De Beer Z.W."/>
            <person name="Findlay W."/>
            <person name="Havenga M."/>
            <person name="Kolarik M."/>
            <person name="Menzies J.G."/>
            <person name="Naidoo K."/>
            <person name="Pochopski O."/>
            <person name="Shoukouhi P."/>
            <person name="Santana Q.C."/>
            <person name="Seifert K.A."/>
            <person name="Soal N."/>
            <person name="Steenkamp E.T."/>
            <person name="Tatham C.T."/>
            <person name="van der Nest M.A."/>
            <person name="Wingfield M.J."/>
        </authorList>
    </citation>
    <scope>NUCLEOTIDE SEQUENCE [LARGE SCALE GENOMIC DNA]</scope>
    <source>
        <strain evidence="13">CMW44962</strain>
    </source>
</reference>
<accession>A0A9W7SX78</accession>
<evidence type="ECO:0000256" key="2">
    <source>
        <dbReference type="ARBA" id="ARBA00022676"/>
    </source>
</evidence>
<evidence type="ECO:0000259" key="12">
    <source>
        <dbReference type="Pfam" id="PF04577"/>
    </source>
</evidence>
<protein>
    <recommendedName>
        <fullName evidence="7">EGF domain-specific O-linked N-acetylglucosamine transferase</fullName>
        <ecNumber evidence="1">2.4.1.255</ecNumber>
    </recommendedName>
    <alternativeName>
        <fullName evidence="8">Extracellular O-linked N-acetylglucosamine transferase</fullName>
    </alternativeName>
</protein>
<dbReference type="PANTHER" id="PTHR20961:SF148">
    <property type="entry name" value="EGF DOMAIN-SPECIFIC O-LINKED N-ACETYLGLUCOSAMINE TRANSFERASE"/>
    <property type="match status" value="1"/>
</dbReference>
<evidence type="ECO:0000256" key="10">
    <source>
        <dbReference type="ARBA" id="ARBA00049432"/>
    </source>
</evidence>
<keyword evidence="4" id="KW-0732">Signal</keyword>
<feature type="transmembrane region" description="Helical" evidence="11">
    <location>
        <begin position="7"/>
        <end position="26"/>
    </location>
</feature>
<keyword evidence="3" id="KW-0808">Transferase</keyword>
<sequence>MELPRMCNLRFGLILAVFFSIVVYFLPHSNHGRIQSNLRQFAQCASDKIHDVEGTTGEQDGKVYEHEHSQPHEPIAVPTTLTATVTVTVASTVAAPSSIATTTAFSDLPVEVLDVVDSPEYCSTRFGSGLLRALSERPVDYCDDGSSANLTCFSYHLHEDRIKDSFCFGGPAFLDPIERIVRMDCGLKYYDEESGDKTMPPLDAFPEYGWMETGPRVLFERFIRTERDPRFEAVVKPKGFSFLVKREDNGFNMWHTMMQIMSLTLSLDVMRQTVDPNTGDPYFTEAEHERSRVVILDDLEDGPYLETWGLLSRLPIVRLRDIDVSAETEPTKIVVPLPGVANPFWQGDWQEVNCGESVLLHTFKRRVLDLHRIAAPPPRNGNNLTLTMIDRHNRRRLLNKDQYFAKLQQRYPDITMQFVDFASLTFAEQLQIAHSTDILVGVHGAGLTHGMFLPPDSRIIEILPAYFWHQGFKNMAGFLGHKYFKRYADDVRGLGKVGDWQVEDVVVGEEEFLEVVREAVESLGWRS</sequence>
<dbReference type="EMBL" id="RIBY02000702">
    <property type="protein sequence ID" value="KAH9838825.1"/>
    <property type="molecule type" value="Genomic_DNA"/>
</dbReference>
<keyword evidence="11" id="KW-0812">Transmembrane</keyword>
<proteinExistence type="predicted"/>
<dbReference type="OrthoDB" id="529273at2759"/>
<evidence type="ECO:0000256" key="11">
    <source>
        <dbReference type="SAM" id="Phobius"/>
    </source>
</evidence>
<feature type="domain" description="Glycosyltransferase 61 catalytic" evidence="12">
    <location>
        <begin position="376"/>
        <end position="460"/>
    </location>
</feature>
<keyword evidence="2" id="KW-0328">Glycosyltransferase</keyword>
<gene>
    <name evidence="13" type="ORF">Tdes44962_MAKER08189</name>
</gene>
<evidence type="ECO:0000313" key="14">
    <source>
        <dbReference type="Proteomes" id="UP001138500"/>
    </source>
</evidence>
<evidence type="ECO:0000313" key="13">
    <source>
        <dbReference type="EMBL" id="KAH9838825.1"/>
    </source>
</evidence>
<dbReference type="GO" id="GO:0005788">
    <property type="term" value="C:endoplasmic reticulum lumen"/>
    <property type="evidence" value="ECO:0007669"/>
    <property type="project" value="TreeGrafter"/>
</dbReference>
<keyword evidence="11" id="KW-0472">Membrane</keyword>
<evidence type="ECO:0000256" key="8">
    <source>
        <dbReference type="ARBA" id="ARBA00042574"/>
    </source>
</evidence>
<name>A0A9W7SX78_9PEZI</name>
<dbReference type="Pfam" id="PF04577">
    <property type="entry name" value="Glyco_transf_61"/>
    <property type="match status" value="1"/>
</dbReference>
<comment type="catalytic activity">
    <reaction evidence="10">
        <text>L-threonyl-[protein] + UDP-N-acetyl-alpha-D-glucosamine = 3-O-(N-acetyl-beta-D-glucosaminyl)-L-threonyl-[protein] + UDP + H(+)</text>
        <dbReference type="Rhea" id="RHEA:48908"/>
        <dbReference type="Rhea" id="RHEA-COMP:11060"/>
        <dbReference type="Rhea" id="RHEA-COMP:12252"/>
        <dbReference type="ChEBI" id="CHEBI:15378"/>
        <dbReference type="ChEBI" id="CHEBI:30013"/>
        <dbReference type="ChEBI" id="CHEBI:57705"/>
        <dbReference type="ChEBI" id="CHEBI:58223"/>
        <dbReference type="ChEBI" id="CHEBI:90840"/>
        <dbReference type="EC" id="2.4.1.255"/>
    </reaction>
</comment>